<sequence length="90" mass="10742">MTTRRPRTTKAAKAEEPTQETHKIPQEELENFFNDPEPSEEAPKEIPTKRIRPPQSNMIFIGEEDMRDFEAYKKFLREEQGMKNIRHKKI</sequence>
<evidence type="ECO:0000256" key="1">
    <source>
        <dbReference type="SAM" id="MobiDB-lite"/>
    </source>
</evidence>
<proteinExistence type="predicted"/>
<name>H6WFU2_9CAUD</name>
<dbReference type="KEGG" id="vg:14013871"/>
<protein>
    <submittedName>
        <fullName evidence="2">Uncharacterized protein</fullName>
    </submittedName>
</protein>
<feature type="compositionally biased region" description="Basic and acidic residues" evidence="1">
    <location>
        <begin position="12"/>
        <end position="26"/>
    </location>
</feature>
<reference evidence="2 3" key="1">
    <citation type="journal article" date="2012" name="Proc. Natl. Acad. Sci. U.S.A.">
        <title>A novel lineage of myoviruses infecting cyanobacteria is widespread in the oceans.</title>
        <authorList>
            <person name="Sabehi G."/>
            <person name="Shaulov L."/>
            <person name="Silver D.H."/>
            <person name="Yanai I."/>
            <person name="Harel A."/>
            <person name="Lindell D."/>
        </authorList>
    </citation>
    <scope>NUCLEOTIDE SEQUENCE [LARGE SCALE GENOMIC DNA]</scope>
</reference>
<dbReference type="Proteomes" id="UP000007178">
    <property type="component" value="Segment"/>
</dbReference>
<organism evidence="2 3">
    <name type="scientific">Cyanophage S-TIM5</name>
    <dbReference type="NCBI Taxonomy" id="1137745"/>
    <lineage>
        <taxon>Viruses</taxon>
        <taxon>Duplodnaviria</taxon>
        <taxon>Heunggongvirae</taxon>
        <taxon>Uroviricota</taxon>
        <taxon>Caudoviricetes</taxon>
        <taxon>Aurunvirus</taxon>
        <taxon>Aurunvirus STIM5</taxon>
    </lineage>
</organism>
<dbReference type="RefSeq" id="YP_007006080.1">
    <property type="nucleotide sequence ID" value="NC_019516.2"/>
</dbReference>
<evidence type="ECO:0000313" key="3">
    <source>
        <dbReference type="Proteomes" id="UP000007178"/>
    </source>
</evidence>
<dbReference type="EMBL" id="JQ245707">
    <property type="protein sequence ID" value="AEZ65667.1"/>
    <property type="molecule type" value="Genomic_DNA"/>
</dbReference>
<feature type="region of interest" description="Disordered" evidence="1">
    <location>
        <begin position="1"/>
        <end position="52"/>
    </location>
</feature>
<accession>H6WFU2</accession>
<keyword evidence="3" id="KW-1185">Reference proteome</keyword>
<evidence type="ECO:0000313" key="2">
    <source>
        <dbReference type="EMBL" id="AEZ65667.1"/>
    </source>
</evidence>
<dbReference type="GeneID" id="14013871"/>
<feature type="compositionally biased region" description="Basic residues" evidence="1">
    <location>
        <begin position="1"/>
        <end position="10"/>
    </location>
</feature>